<evidence type="ECO:0000259" key="2">
    <source>
        <dbReference type="PROSITE" id="PS50110"/>
    </source>
</evidence>
<dbReference type="SUPFAM" id="SSF52172">
    <property type="entry name" value="CheY-like"/>
    <property type="match status" value="1"/>
</dbReference>
<dbReference type="RefSeq" id="WP_158949484.1">
    <property type="nucleotide sequence ID" value="NZ_CP046400.1"/>
</dbReference>
<organism evidence="3 4">
    <name type="scientific">Pseudodesulfovibrio cashew</name>
    <dbReference type="NCBI Taxonomy" id="2678688"/>
    <lineage>
        <taxon>Bacteria</taxon>
        <taxon>Pseudomonadati</taxon>
        <taxon>Thermodesulfobacteriota</taxon>
        <taxon>Desulfovibrionia</taxon>
        <taxon>Desulfovibrionales</taxon>
        <taxon>Desulfovibrionaceae</taxon>
    </lineage>
</organism>
<evidence type="ECO:0000256" key="1">
    <source>
        <dbReference type="PROSITE-ProRule" id="PRU00169"/>
    </source>
</evidence>
<dbReference type="InterPro" id="IPR052048">
    <property type="entry name" value="ST_Response_Regulator"/>
</dbReference>
<dbReference type="PROSITE" id="PS50110">
    <property type="entry name" value="RESPONSE_REGULATORY"/>
    <property type="match status" value="1"/>
</dbReference>
<dbReference type="Proteomes" id="UP000428328">
    <property type="component" value="Chromosome"/>
</dbReference>
<dbReference type="PANTHER" id="PTHR43228:SF1">
    <property type="entry name" value="TWO-COMPONENT RESPONSE REGULATOR ARR22"/>
    <property type="match status" value="1"/>
</dbReference>
<name>A0A6I6JGM3_9BACT</name>
<dbReference type="GO" id="GO:0000160">
    <property type="term" value="P:phosphorelay signal transduction system"/>
    <property type="evidence" value="ECO:0007669"/>
    <property type="project" value="InterPro"/>
</dbReference>
<gene>
    <name evidence="3" type="ORF">GM415_14695</name>
</gene>
<keyword evidence="1" id="KW-0597">Phosphoprotein</keyword>
<feature type="domain" description="Response regulatory" evidence="2">
    <location>
        <begin position="10"/>
        <end position="137"/>
    </location>
</feature>
<dbReference type="InterPro" id="IPR011006">
    <property type="entry name" value="CheY-like_superfamily"/>
</dbReference>
<dbReference type="CDD" id="cd00156">
    <property type="entry name" value="REC"/>
    <property type="match status" value="1"/>
</dbReference>
<dbReference type="Gene3D" id="3.40.50.2300">
    <property type="match status" value="1"/>
</dbReference>
<dbReference type="InterPro" id="IPR001789">
    <property type="entry name" value="Sig_transdc_resp-reg_receiver"/>
</dbReference>
<reference evidence="3 4" key="1">
    <citation type="submission" date="2019-11" db="EMBL/GenBank/DDBJ databases">
        <authorList>
            <person name="Zheng R.K."/>
            <person name="Sun C.M."/>
        </authorList>
    </citation>
    <scope>NUCLEOTIDE SEQUENCE [LARGE SCALE GENOMIC DNA]</scope>
    <source>
        <strain evidence="3 4">SRB007</strain>
    </source>
</reference>
<accession>A0A6I6JGM3</accession>
<dbReference type="PANTHER" id="PTHR43228">
    <property type="entry name" value="TWO-COMPONENT RESPONSE REGULATOR"/>
    <property type="match status" value="1"/>
</dbReference>
<dbReference type="EMBL" id="CP046400">
    <property type="protein sequence ID" value="QGY41321.1"/>
    <property type="molecule type" value="Genomic_DNA"/>
</dbReference>
<evidence type="ECO:0000313" key="3">
    <source>
        <dbReference type="EMBL" id="QGY41321.1"/>
    </source>
</evidence>
<sequence>MKPLIPTQRRFLIVDDDERFALLVAKRLENTAQCVVVLSGEDALLQFEYHLREKAPFSVVFMDIGMPEMDGHAVVERMREIERRQDVSPVNSFKLIMLTSHKDISNVSKAFFHNDADAYIHKAEINTKLHEELRNLDLI</sequence>
<dbReference type="AlphaFoldDB" id="A0A6I6JGM3"/>
<keyword evidence="4" id="KW-1185">Reference proteome</keyword>
<proteinExistence type="predicted"/>
<protein>
    <submittedName>
        <fullName evidence="3">Response regulator</fullName>
    </submittedName>
</protein>
<dbReference type="Pfam" id="PF00072">
    <property type="entry name" value="Response_reg"/>
    <property type="match status" value="1"/>
</dbReference>
<dbReference type="SMART" id="SM00448">
    <property type="entry name" value="REC"/>
    <property type="match status" value="1"/>
</dbReference>
<feature type="modified residue" description="4-aspartylphosphate" evidence="1">
    <location>
        <position position="63"/>
    </location>
</feature>
<evidence type="ECO:0000313" key="4">
    <source>
        <dbReference type="Proteomes" id="UP000428328"/>
    </source>
</evidence>
<dbReference type="KEGG" id="psel:GM415_14695"/>